<feature type="signal peptide" evidence="2">
    <location>
        <begin position="1"/>
        <end position="21"/>
    </location>
</feature>
<protein>
    <submittedName>
        <fullName evidence="3">Uncharacterized protein</fullName>
    </submittedName>
</protein>
<feature type="compositionally biased region" description="Low complexity" evidence="1">
    <location>
        <begin position="90"/>
        <end position="104"/>
    </location>
</feature>
<proteinExistence type="predicted"/>
<sequence>MAIFYNNKLVILTLILGTVSGFTIPNRQYTNTLQQQTSTITSTSLFAQKKRRRRKDASPSSTNTPISQEEDELPDFDLVEDIDLQENTQPKSTSSPGTTSTGKSINVNDPSVMEAMRSTKGMESISGGASTKDLLRSRNRDLEEKLVVNEIKEDLPSLADYRQSKGSDVGKKAARREARIAAALEAKGNEAVEEESFLSKLPFVGKSDGEEKSPIKLLEEGTWACIYILVAWEIYINSPLFERQGSMPPVVFTDPMTMTFLP</sequence>
<comment type="caution">
    <text evidence="3">The sequence shown here is derived from an EMBL/GenBank/DDBJ whole genome shotgun (WGS) entry which is preliminary data.</text>
</comment>
<evidence type="ECO:0000256" key="1">
    <source>
        <dbReference type="SAM" id="MobiDB-lite"/>
    </source>
</evidence>
<evidence type="ECO:0000313" key="4">
    <source>
        <dbReference type="Proteomes" id="UP001054902"/>
    </source>
</evidence>
<gene>
    <name evidence="3" type="ORF">CTEN210_14939</name>
</gene>
<feature type="compositionally biased region" description="Polar residues" evidence="1">
    <location>
        <begin position="58"/>
        <end position="67"/>
    </location>
</feature>
<dbReference type="Proteomes" id="UP001054902">
    <property type="component" value="Unassembled WGS sequence"/>
</dbReference>
<reference evidence="3 4" key="1">
    <citation type="journal article" date="2021" name="Sci. Rep.">
        <title>The genome of the diatom Chaetoceros tenuissimus carries an ancient integrated fragment of an extant virus.</title>
        <authorList>
            <person name="Hongo Y."/>
            <person name="Kimura K."/>
            <person name="Takaki Y."/>
            <person name="Yoshida Y."/>
            <person name="Baba S."/>
            <person name="Kobayashi G."/>
            <person name="Nagasaki K."/>
            <person name="Hano T."/>
            <person name="Tomaru Y."/>
        </authorList>
    </citation>
    <scope>NUCLEOTIDE SEQUENCE [LARGE SCALE GENOMIC DNA]</scope>
    <source>
        <strain evidence="3 4">NIES-3715</strain>
    </source>
</reference>
<accession>A0AAD3D627</accession>
<feature type="compositionally biased region" description="Acidic residues" evidence="1">
    <location>
        <begin position="68"/>
        <end position="84"/>
    </location>
</feature>
<keyword evidence="2" id="KW-0732">Signal</keyword>
<dbReference type="EMBL" id="BLLK01000062">
    <property type="protein sequence ID" value="GFH58463.1"/>
    <property type="molecule type" value="Genomic_DNA"/>
</dbReference>
<feature type="chain" id="PRO_5042273965" evidence="2">
    <location>
        <begin position="22"/>
        <end position="262"/>
    </location>
</feature>
<dbReference type="AlphaFoldDB" id="A0AAD3D627"/>
<name>A0AAD3D627_9STRA</name>
<evidence type="ECO:0000313" key="3">
    <source>
        <dbReference type="EMBL" id="GFH58463.1"/>
    </source>
</evidence>
<organism evidence="3 4">
    <name type="scientific">Chaetoceros tenuissimus</name>
    <dbReference type="NCBI Taxonomy" id="426638"/>
    <lineage>
        <taxon>Eukaryota</taxon>
        <taxon>Sar</taxon>
        <taxon>Stramenopiles</taxon>
        <taxon>Ochrophyta</taxon>
        <taxon>Bacillariophyta</taxon>
        <taxon>Coscinodiscophyceae</taxon>
        <taxon>Chaetocerotophycidae</taxon>
        <taxon>Chaetocerotales</taxon>
        <taxon>Chaetocerotaceae</taxon>
        <taxon>Chaetoceros</taxon>
    </lineage>
</organism>
<feature type="region of interest" description="Disordered" evidence="1">
    <location>
        <begin position="44"/>
        <end position="110"/>
    </location>
</feature>
<evidence type="ECO:0000256" key="2">
    <source>
        <dbReference type="SAM" id="SignalP"/>
    </source>
</evidence>
<keyword evidence="4" id="KW-1185">Reference proteome</keyword>